<reference evidence="1" key="1">
    <citation type="journal article" date="2015" name="Microbiology">
        <title>Similarities in murine infection and immune response to Borrelia bissettii and Borrelia burgdorferi sensu stricto.</title>
        <authorList>
            <person name="Leydet B.F.Jr."/>
            <person name="Liang F.T."/>
        </authorList>
    </citation>
    <scope>NUCLEOTIDE SEQUENCE [LARGE SCALE GENOMIC DNA]</scope>
    <source>
        <strain evidence="1">CO275</strain>
        <plasmid evidence="1">unnamed</plasmid>
    </source>
</reference>
<dbReference type="EMBL" id="JNBW01000421">
    <property type="protein sequence ID" value="OJH14631.1"/>
    <property type="molecule type" value="Genomic_DNA"/>
</dbReference>
<evidence type="ECO:0000313" key="1">
    <source>
        <dbReference type="EMBL" id="OJH14631.1"/>
    </source>
</evidence>
<accession>A0A1L8ZA66</accession>
<reference evidence="1" key="2">
    <citation type="submission" date="2015-07" db="EMBL/GenBank/DDBJ databases">
        <authorList>
            <person name="Noorani M."/>
        </authorList>
    </citation>
    <scope>NUCLEOTIDE SEQUENCE</scope>
    <source>
        <strain evidence="1">CO275</strain>
        <plasmid evidence="1">unnamed</plasmid>
    </source>
</reference>
<proteinExistence type="predicted"/>
<gene>
    <name evidence="1" type="ORF">ER70_07565</name>
</gene>
<feature type="non-terminal residue" evidence="1">
    <location>
        <position position="83"/>
    </location>
</feature>
<keyword evidence="1" id="KW-0614">Plasmid</keyword>
<sequence length="83" mass="9587">MDNFYLVNLEIIQRKILKTIEIIKGVIINKNKIILMQNALNFRSKNPLFLLNSFFINLMSSSKSNILESKSDILDSKSKILSK</sequence>
<organism evidence="1">
    <name type="scientific">Borrelia bissettiae</name>
    <name type="common">Borreliella bissettiae</name>
    <dbReference type="NCBI Taxonomy" id="64897"/>
    <lineage>
        <taxon>Bacteria</taxon>
        <taxon>Pseudomonadati</taxon>
        <taxon>Spirochaetota</taxon>
        <taxon>Spirochaetia</taxon>
        <taxon>Spirochaetales</taxon>
        <taxon>Borreliaceae</taxon>
        <taxon>Borreliella</taxon>
    </lineage>
</organism>
<name>A0A1L8ZA66_BORBI</name>
<dbReference type="AlphaFoldDB" id="A0A1L8ZA66"/>
<protein>
    <submittedName>
        <fullName evidence="1">Uncharacterized protein</fullName>
    </submittedName>
</protein>
<geneLocation type="plasmid" evidence="1">
    <name>unnamed</name>
</geneLocation>
<comment type="caution">
    <text evidence="1">The sequence shown here is derived from an EMBL/GenBank/DDBJ whole genome shotgun (WGS) entry which is preliminary data.</text>
</comment>